<comment type="caution">
    <text evidence="4">The sequence shown here is derived from an EMBL/GenBank/DDBJ whole genome shotgun (WGS) entry which is preliminary data.</text>
</comment>
<keyword evidence="2" id="KW-0143">Chaperone</keyword>
<dbReference type="RefSeq" id="WP_178931390.1">
    <property type="nucleotide sequence ID" value="NZ_JACBAZ010000001.1"/>
</dbReference>
<evidence type="ECO:0000313" key="4">
    <source>
        <dbReference type="EMBL" id="NWK54887.1"/>
    </source>
</evidence>
<keyword evidence="2" id="KW-0963">Cytoplasm</keyword>
<keyword evidence="2" id="KW-0349">Heme</keyword>
<reference evidence="4 5" key="1">
    <citation type="submission" date="2020-07" db="EMBL/GenBank/DDBJ databases">
        <title>Roseicoccus Jingziensis gen. nov., sp. nov., isolated from coastal seawater.</title>
        <authorList>
            <person name="Feng X."/>
        </authorList>
    </citation>
    <scope>NUCLEOTIDE SEQUENCE [LARGE SCALE GENOMIC DNA]</scope>
    <source>
        <strain evidence="4 5">N1E253</strain>
    </source>
</reference>
<dbReference type="SUPFAM" id="SSF102114">
    <property type="entry name" value="Radical SAM enzymes"/>
    <property type="match status" value="1"/>
</dbReference>
<feature type="domain" description="Radical SAM core" evidence="3">
    <location>
        <begin position="1"/>
        <end position="234"/>
    </location>
</feature>
<evidence type="ECO:0000313" key="5">
    <source>
        <dbReference type="Proteomes" id="UP000557872"/>
    </source>
</evidence>
<evidence type="ECO:0000256" key="1">
    <source>
        <dbReference type="ARBA" id="ARBA00006100"/>
    </source>
</evidence>
<dbReference type="PANTHER" id="PTHR13932">
    <property type="entry name" value="COPROPORPHYRINIGEN III OXIDASE"/>
    <property type="match status" value="1"/>
</dbReference>
<dbReference type="AlphaFoldDB" id="A0A851GID1"/>
<dbReference type="InterPro" id="IPR058240">
    <property type="entry name" value="rSAM_sf"/>
</dbReference>
<dbReference type="SFLD" id="SFLDF00288">
    <property type="entry name" value="HemN-like__clustered_with_nucl"/>
    <property type="match status" value="1"/>
</dbReference>
<organism evidence="4 5">
    <name type="scientific">Oceaniferula marina</name>
    <dbReference type="NCBI Taxonomy" id="2748318"/>
    <lineage>
        <taxon>Bacteria</taxon>
        <taxon>Pseudomonadati</taxon>
        <taxon>Verrucomicrobiota</taxon>
        <taxon>Verrucomicrobiia</taxon>
        <taxon>Verrucomicrobiales</taxon>
        <taxon>Verrucomicrobiaceae</taxon>
        <taxon>Oceaniferula</taxon>
    </lineage>
</organism>
<dbReference type="SFLD" id="SFLDF00562">
    <property type="entry name" value="HemN-like__clustered_with_heat"/>
    <property type="match status" value="1"/>
</dbReference>
<dbReference type="InterPro" id="IPR006638">
    <property type="entry name" value="Elp3/MiaA/NifB-like_rSAM"/>
</dbReference>
<evidence type="ECO:0000256" key="2">
    <source>
        <dbReference type="RuleBase" id="RU364116"/>
    </source>
</evidence>
<dbReference type="SFLD" id="SFLDS00029">
    <property type="entry name" value="Radical_SAM"/>
    <property type="match status" value="1"/>
</dbReference>
<keyword evidence="2" id="KW-0004">4Fe-4S</keyword>
<dbReference type="NCBIfam" id="TIGR00539">
    <property type="entry name" value="hemN_rel"/>
    <property type="match status" value="1"/>
</dbReference>
<dbReference type="CDD" id="cd01335">
    <property type="entry name" value="Radical_SAM"/>
    <property type="match status" value="1"/>
</dbReference>
<keyword evidence="5" id="KW-1185">Reference proteome</keyword>
<dbReference type="InterPro" id="IPR034505">
    <property type="entry name" value="Coproporphyrinogen-III_oxidase"/>
</dbReference>
<dbReference type="InterPro" id="IPR004559">
    <property type="entry name" value="HemW-like"/>
</dbReference>
<keyword evidence="2" id="KW-0949">S-adenosyl-L-methionine</keyword>
<dbReference type="PROSITE" id="PS51918">
    <property type="entry name" value="RADICAL_SAM"/>
    <property type="match status" value="1"/>
</dbReference>
<dbReference type="Proteomes" id="UP000557872">
    <property type="component" value="Unassembled WGS sequence"/>
</dbReference>
<dbReference type="GO" id="GO:0046872">
    <property type="term" value="F:metal ion binding"/>
    <property type="evidence" value="ECO:0007669"/>
    <property type="project" value="UniProtKB-UniRule"/>
</dbReference>
<comment type="similarity">
    <text evidence="1">Belongs to the anaerobic coproporphyrinogen-III oxidase family. HemW subfamily.</text>
</comment>
<keyword evidence="2" id="KW-0411">Iron-sulfur</keyword>
<name>A0A851GID1_9BACT</name>
<dbReference type="Gene3D" id="3.30.750.200">
    <property type="match status" value="1"/>
</dbReference>
<dbReference type="SMART" id="SM00729">
    <property type="entry name" value="Elp3"/>
    <property type="match status" value="1"/>
</dbReference>
<dbReference type="PANTHER" id="PTHR13932:SF5">
    <property type="entry name" value="RADICAL S-ADENOSYL METHIONINE DOMAIN-CONTAINING PROTEIN 1, MITOCHONDRIAL"/>
    <property type="match status" value="1"/>
</dbReference>
<dbReference type="SFLD" id="SFLDG01082">
    <property type="entry name" value="B12-binding_domain_containing"/>
    <property type="match status" value="1"/>
</dbReference>
<comment type="function">
    <text evidence="2">Probably acts as a heme chaperone, transferring heme to an unknown acceptor. Binds one molecule of heme per monomer, possibly covalently. Binds 1 [4Fe-4S] cluster. The cluster is coordinated with 3 cysteines and an exchangeable S-adenosyl-L-methionine.</text>
</comment>
<dbReference type="SFLD" id="SFLDG01065">
    <property type="entry name" value="anaerobic_coproporphyrinogen-I"/>
    <property type="match status" value="1"/>
</dbReference>
<dbReference type="InterPro" id="IPR007197">
    <property type="entry name" value="rSAM"/>
</dbReference>
<dbReference type="GO" id="GO:0004109">
    <property type="term" value="F:coproporphyrinogen oxidase activity"/>
    <property type="evidence" value="ECO:0007669"/>
    <property type="project" value="InterPro"/>
</dbReference>
<comment type="subcellular location">
    <subcellularLocation>
        <location evidence="2">Cytoplasm</location>
    </subcellularLocation>
</comment>
<sequence>MILYVHIPFCHRICPYCSFYKHTPGNTDLRAFIAAITDEAQWQRQSLEQHKATLGTITSLYLGGGTPSMLSPRHLDLLFGGLNEAFDLSQTHITLEANPATFNHSKAKRFKELGVTRTSLGIQSFSPHVLQTLGREHSPQQARESVHILRDAGMEEINIDLMFSVPGQSEEDWQHSLDTAIGLEPDHISAYNLTYEEDTEFIQRLTHGEFRDDEATNAEYYSLADRSLSDAGFLHYETSNYAQPGKESQHNRSYWLGHDYLGLGPSAVSTIQGRRWQNLPDTARYIQNITSVGHAMADSETIDEEAYRIERIALLLRTREGVPVKYLQHSPAGSVQELLDNRLAEIDNHHLRLIHEGPMLVDPIAAKLI</sequence>
<keyword evidence="2" id="KW-0479">Metal-binding</keyword>
<keyword evidence="2" id="KW-0408">Iron</keyword>
<gene>
    <name evidence="4" type="primary">hemW</name>
    <name evidence="4" type="ORF">HW115_04655</name>
</gene>
<proteinExistence type="inferred from homology"/>
<dbReference type="EMBL" id="JACBAZ010000001">
    <property type="protein sequence ID" value="NWK54887.1"/>
    <property type="molecule type" value="Genomic_DNA"/>
</dbReference>
<dbReference type="Pfam" id="PF04055">
    <property type="entry name" value="Radical_SAM"/>
    <property type="match status" value="1"/>
</dbReference>
<protein>
    <recommendedName>
        <fullName evidence="2">Heme chaperone HemW</fullName>
    </recommendedName>
</protein>
<dbReference type="GO" id="GO:0006779">
    <property type="term" value="P:porphyrin-containing compound biosynthetic process"/>
    <property type="evidence" value="ECO:0007669"/>
    <property type="project" value="InterPro"/>
</dbReference>
<dbReference type="GO" id="GO:0005737">
    <property type="term" value="C:cytoplasm"/>
    <property type="evidence" value="ECO:0007669"/>
    <property type="project" value="UniProtKB-SubCell"/>
</dbReference>
<accession>A0A851GID1</accession>
<dbReference type="GO" id="GO:0051539">
    <property type="term" value="F:4 iron, 4 sulfur cluster binding"/>
    <property type="evidence" value="ECO:0007669"/>
    <property type="project" value="UniProtKB-UniRule"/>
</dbReference>
<evidence type="ECO:0000259" key="3">
    <source>
        <dbReference type="PROSITE" id="PS51918"/>
    </source>
</evidence>